<proteinExistence type="predicted"/>
<evidence type="ECO:0000313" key="2">
    <source>
        <dbReference type="Proteomes" id="UP000002748"/>
    </source>
</evidence>
<dbReference type="AlphaFoldDB" id="J6FCN6"/>
<dbReference type="EMBL" id="ALBS01000016">
    <property type="protein sequence ID" value="EJT52837.1"/>
    <property type="molecule type" value="Genomic_DNA"/>
</dbReference>
<dbReference type="RefSeq" id="XP_014184018.1">
    <property type="nucleotide sequence ID" value="XM_014328543.1"/>
</dbReference>
<organism evidence="1 2">
    <name type="scientific">Trichosporon asahii var. asahii (strain ATCC 90039 / CBS 2479 / JCM 2466 / KCTC 7840 / NBRC 103889/ NCYC 2677 / UAMH 7654)</name>
    <name type="common">Yeast</name>
    <dbReference type="NCBI Taxonomy" id="1186058"/>
    <lineage>
        <taxon>Eukaryota</taxon>
        <taxon>Fungi</taxon>
        <taxon>Dikarya</taxon>
        <taxon>Basidiomycota</taxon>
        <taxon>Agaricomycotina</taxon>
        <taxon>Tremellomycetes</taxon>
        <taxon>Trichosporonales</taxon>
        <taxon>Trichosporonaceae</taxon>
        <taxon>Trichosporon</taxon>
    </lineage>
</organism>
<gene>
    <name evidence="1" type="ORF">A1Q1_01332</name>
</gene>
<name>J6FCN6_TRIAS</name>
<comment type="caution">
    <text evidence="1">The sequence shown here is derived from an EMBL/GenBank/DDBJ whole genome shotgun (WGS) entry which is preliminary data.</text>
</comment>
<protein>
    <submittedName>
        <fullName evidence="1">Uncharacterized protein</fullName>
    </submittedName>
</protein>
<reference evidence="1 2" key="1">
    <citation type="journal article" date="2012" name="Eukaryot. Cell">
        <title>Draft genome sequence of CBS 2479, the standard type strain of Trichosporon asahii.</title>
        <authorList>
            <person name="Yang R.Y."/>
            <person name="Li H.T."/>
            <person name="Zhu H."/>
            <person name="Zhou G.P."/>
            <person name="Wang M."/>
            <person name="Wang L."/>
        </authorList>
    </citation>
    <scope>NUCLEOTIDE SEQUENCE [LARGE SCALE GENOMIC DNA]</scope>
    <source>
        <strain evidence="2">ATCC 90039 / CBS 2479 / JCM 2466 / KCTC 7840 / NCYC 2677 / UAMH 7654</strain>
    </source>
</reference>
<dbReference type="VEuPathDB" id="FungiDB:A1Q1_01332"/>
<dbReference type="HOGENOM" id="CLU_1644912_0_0_1"/>
<accession>J6FCN6</accession>
<dbReference type="Proteomes" id="UP000002748">
    <property type="component" value="Unassembled WGS sequence"/>
</dbReference>
<evidence type="ECO:0000313" key="1">
    <source>
        <dbReference type="EMBL" id="EJT52837.1"/>
    </source>
</evidence>
<dbReference type="KEGG" id="tasa:A1Q1_01332"/>
<sequence>MPSSLPGSPKDRSRFDVDVIEEIICVSCCSTTNRRATRRIVVNPDQPSLADAAVLFVVDRIAHNCEEQPCDGDVAVRRTTLVDPPPLFCVLKVADPHHLNIGVAELLPQLHLPSASGKAVYQLRSTYHGGDDTPHDWAKTATPFTQAEAPSGRTLEHLYAS</sequence>
<dbReference type="GeneID" id="25984846"/>